<dbReference type="InterPro" id="IPR024654">
    <property type="entry name" value="Calcineurin-like_PHP_lpxH"/>
</dbReference>
<dbReference type="InterPro" id="IPR029052">
    <property type="entry name" value="Metallo-depent_PP-like"/>
</dbReference>
<name>A0AAW6TUE5_9BACT</name>
<dbReference type="GO" id="GO:0005737">
    <property type="term" value="C:cytoplasm"/>
    <property type="evidence" value="ECO:0007669"/>
    <property type="project" value="TreeGrafter"/>
</dbReference>
<dbReference type="InterPro" id="IPR011152">
    <property type="entry name" value="Pesterase_MJ0912"/>
</dbReference>
<protein>
    <submittedName>
        <fullName evidence="3">Metallophosphoesterase family protein</fullName>
    </submittedName>
</protein>
<evidence type="ECO:0000259" key="2">
    <source>
        <dbReference type="Pfam" id="PF12850"/>
    </source>
</evidence>
<evidence type="ECO:0000313" key="4">
    <source>
        <dbReference type="Proteomes" id="UP001431776"/>
    </source>
</evidence>
<proteinExistence type="inferred from homology"/>
<dbReference type="GO" id="GO:0016791">
    <property type="term" value="F:phosphatase activity"/>
    <property type="evidence" value="ECO:0007669"/>
    <property type="project" value="TreeGrafter"/>
</dbReference>
<accession>A0AAW6TUE5</accession>
<dbReference type="PIRSF" id="PIRSF000883">
    <property type="entry name" value="Pesterase_MJ0912"/>
    <property type="match status" value="1"/>
</dbReference>
<dbReference type="PANTHER" id="PTHR42850:SF2">
    <property type="entry name" value="BLL5683 PROTEIN"/>
    <property type="match status" value="1"/>
</dbReference>
<organism evidence="3 4">
    <name type="scientific">Anaerobaca lacustris</name>
    <dbReference type="NCBI Taxonomy" id="3044600"/>
    <lineage>
        <taxon>Bacteria</taxon>
        <taxon>Pseudomonadati</taxon>
        <taxon>Planctomycetota</taxon>
        <taxon>Phycisphaerae</taxon>
        <taxon>Sedimentisphaerales</taxon>
        <taxon>Anaerobacaceae</taxon>
        <taxon>Anaerobaca</taxon>
    </lineage>
</organism>
<dbReference type="AlphaFoldDB" id="A0AAW6TUE5"/>
<sequence>MFAVVSDIHSNIEALSVVLADIEKRGIQKIYCLGDVVGYGPNPTECLDLIIDRSEWCVLGNHDYAVFYEPTNFNYGAEQASFWTRDVMETDTDRARSDKRWRFLGELPMRRTLETQLGPTKATVDFVHASPRRPINEYIFPDDVYTNPAKVRVLFERIPHICFVGHTHMPGVFLDEPDFYLPDELGGAYPIIEEEKAIINIGSVGQPRDKDNRASYVYVEENKVHFVRLEYDFETTMKKIYAIDRLDNFHAERLRDGR</sequence>
<evidence type="ECO:0000313" key="3">
    <source>
        <dbReference type="EMBL" id="MDI6448952.1"/>
    </source>
</evidence>
<comment type="similarity">
    <text evidence="1">Belongs to the metallophosphoesterase superfamily. YfcE family.</text>
</comment>
<dbReference type="Gene3D" id="3.60.21.10">
    <property type="match status" value="1"/>
</dbReference>
<feature type="domain" description="Calcineurin-like phosphoesterase" evidence="2">
    <location>
        <begin position="2"/>
        <end position="220"/>
    </location>
</feature>
<dbReference type="CDD" id="cd00838">
    <property type="entry name" value="MPP_superfamily"/>
    <property type="match status" value="1"/>
</dbReference>
<evidence type="ECO:0000256" key="1">
    <source>
        <dbReference type="ARBA" id="ARBA00008950"/>
    </source>
</evidence>
<reference evidence="3" key="1">
    <citation type="submission" date="2023-05" db="EMBL/GenBank/DDBJ databases">
        <title>Anaerotaeda fermentans gen. nov., sp. nov., a novel anaerobic planctomycete of the new family within the order Sedimentisphaerales isolated from Taman Peninsula, Russia.</title>
        <authorList>
            <person name="Khomyakova M.A."/>
            <person name="Merkel A.Y."/>
            <person name="Slobodkin A.I."/>
        </authorList>
    </citation>
    <scope>NUCLEOTIDE SEQUENCE</scope>
    <source>
        <strain evidence="3">M17dextr</strain>
    </source>
</reference>
<dbReference type="InterPro" id="IPR050126">
    <property type="entry name" value="Ap4A_hydrolase"/>
</dbReference>
<dbReference type="SUPFAM" id="SSF56300">
    <property type="entry name" value="Metallo-dependent phosphatases"/>
    <property type="match status" value="1"/>
</dbReference>
<comment type="caution">
    <text evidence="3">The sequence shown here is derived from an EMBL/GenBank/DDBJ whole genome shotgun (WGS) entry which is preliminary data.</text>
</comment>
<dbReference type="EMBL" id="JASCXX010000007">
    <property type="protein sequence ID" value="MDI6448952.1"/>
    <property type="molecule type" value="Genomic_DNA"/>
</dbReference>
<keyword evidence="4" id="KW-1185">Reference proteome</keyword>
<dbReference type="RefSeq" id="WP_349244361.1">
    <property type="nucleotide sequence ID" value="NZ_JASCXX010000007.1"/>
</dbReference>
<dbReference type="Proteomes" id="UP001431776">
    <property type="component" value="Unassembled WGS sequence"/>
</dbReference>
<dbReference type="Pfam" id="PF12850">
    <property type="entry name" value="Metallophos_2"/>
    <property type="match status" value="1"/>
</dbReference>
<gene>
    <name evidence="3" type="ORF">QJ522_07825</name>
</gene>
<dbReference type="PANTHER" id="PTHR42850">
    <property type="entry name" value="METALLOPHOSPHOESTERASE"/>
    <property type="match status" value="1"/>
</dbReference>